<dbReference type="Pfam" id="PF13548">
    <property type="entry name" value="DUF4126"/>
    <property type="match status" value="1"/>
</dbReference>
<gene>
    <name evidence="3" type="ORF">CCMP2556_LOCUS20450</name>
</gene>
<feature type="transmembrane region" description="Helical" evidence="1">
    <location>
        <begin position="131"/>
        <end position="150"/>
    </location>
</feature>
<accession>A0ABP0LCJ0</accession>
<keyword evidence="1" id="KW-0472">Membrane</keyword>
<feature type="domain" description="DUF4126" evidence="2">
    <location>
        <begin position="33"/>
        <end position="153"/>
    </location>
</feature>
<feature type="transmembrane region" description="Helical" evidence="1">
    <location>
        <begin position="74"/>
        <end position="94"/>
    </location>
</feature>
<evidence type="ECO:0000313" key="3">
    <source>
        <dbReference type="EMBL" id="CAK9036870.1"/>
    </source>
</evidence>
<keyword evidence="4" id="KW-1185">Reference proteome</keyword>
<comment type="caution">
    <text evidence="3">The sequence shown here is derived from an EMBL/GenBank/DDBJ whole genome shotgun (WGS) entry which is preliminary data.</text>
</comment>
<evidence type="ECO:0000313" key="4">
    <source>
        <dbReference type="Proteomes" id="UP001642484"/>
    </source>
</evidence>
<evidence type="ECO:0000259" key="2">
    <source>
        <dbReference type="Pfam" id="PF13548"/>
    </source>
</evidence>
<protein>
    <recommendedName>
        <fullName evidence="2">DUF4126 domain-containing protein</fullName>
    </recommendedName>
</protein>
<sequence>MADQMPGAEESVLLHPKVICTGSEALCALSNYLITTSLGGLSGIKGTIPILMVAIGSRISDRCPLHLEDTWLESWVSIGMLSALLLLEILADCIPALASCSDSLMLLIKPLLSVALALSPSYGNLYGISSFVGWLAAFSSALLAILVAFMKATVADVDLRLCCLDLGLRRWLCGSLQPSEECHGELSYRFAGLRGLSGGASGRSRCLGRRDLGSVTVPSTPLAEIPRKPDVRLK</sequence>
<dbReference type="EMBL" id="CAXAMN010012002">
    <property type="protein sequence ID" value="CAK9036870.1"/>
    <property type="molecule type" value="Genomic_DNA"/>
</dbReference>
<dbReference type="InterPro" id="IPR025196">
    <property type="entry name" value="DUF4126"/>
</dbReference>
<name>A0ABP0LCJ0_9DINO</name>
<reference evidence="3 4" key="1">
    <citation type="submission" date="2024-02" db="EMBL/GenBank/DDBJ databases">
        <authorList>
            <person name="Chen Y."/>
            <person name="Shah S."/>
            <person name="Dougan E. K."/>
            <person name="Thang M."/>
            <person name="Chan C."/>
        </authorList>
    </citation>
    <scope>NUCLEOTIDE SEQUENCE [LARGE SCALE GENOMIC DNA]</scope>
</reference>
<dbReference type="Proteomes" id="UP001642484">
    <property type="component" value="Unassembled WGS sequence"/>
</dbReference>
<keyword evidence="1" id="KW-1133">Transmembrane helix</keyword>
<organism evidence="3 4">
    <name type="scientific">Durusdinium trenchii</name>
    <dbReference type="NCBI Taxonomy" id="1381693"/>
    <lineage>
        <taxon>Eukaryota</taxon>
        <taxon>Sar</taxon>
        <taxon>Alveolata</taxon>
        <taxon>Dinophyceae</taxon>
        <taxon>Suessiales</taxon>
        <taxon>Symbiodiniaceae</taxon>
        <taxon>Durusdinium</taxon>
    </lineage>
</organism>
<keyword evidence="1" id="KW-0812">Transmembrane</keyword>
<evidence type="ECO:0000256" key="1">
    <source>
        <dbReference type="SAM" id="Phobius"/>
    </source>
</evidence>
<proteinExistence type="predicted"/>